<dbReference type="Proteomes" id="UP000238206">
    <property type="component" value="Unassembled WGS sequence"/>
</dbReference>
<keyword evidence="1" id="KW-0596">Phosphopantetheine</keyword>
<dbReference type="PANTHER" id="PTHR43775:SF37">
    <property type="entry name" value="SI:DKEY-61P9.11"/>
    <property type="match status" value="1"/>
</dbReference>
<protein>
    <submittedName>
        <fullName evidence="4">Polyketide synthase</fullName>
    </submittedName>
</protein>
<dbReference type="Gene3D" id="3.40.50.720">
    <property type="entry name" value="NAD(P)-binding Rossmann-like Domain"/>
    <property type="match status" value="1"/>
</dbReference>
<organism evidence="4 5">
    <name type="scientific">Burkholderia cepacia</name>
    <name type="common">Pseudomonas cepacia</name>
    <dbReference type="NCBI Taxonomy" id="292"/>
    <lineage>
        <taxon>Bacteria</taxon>
        <taxon>Pseudomonadati</taxon>
        <taxon>Pseudomonadota</taxon>
        <taxon>Betaproteobacteria</taxon>
        <taxon>Burkholderiales</taxon>
        <taxon>Burkholderiaceae</taxon>
        <taxon>Burkholderia</taxon>
        <taxon>Burkholderia cepacia complex</taxon>
    </lineage>
</organism>
<dbReference type="InterPro" id="IPR013217">
    <property type="entry name" value="Methyltransf_12"/>
</dbReference>
<dbReference type="RefSeq" id="WP_146120975.1">
    <property type="nucleotide sequence ID" value="NZ_PUIQ01000161.1"/>
</dbReference>
<dbReference type="InterPro" id="IPR050091">
    <property type="entry name" value="PKS_NRPS_Biosynth_Enz"/>
</dbReference>
<dbReference type="GO" id="GO:0005886">
    <property type="term" value="C:plasma membrane"/>
    <property type="evidence" value="ECO:0007669"/>
    <property type="project" value="TreeGrafter"/>
</dbReference>
<dbReference type="AlphaFoldDB" id="A0A2S8HTP0"/>
<dbReference type="Pfam" id="PF08242">
    <property type="entry name" value="Methyltransf_12"/>
    <property type="match status" value="1"/>
</dbReference>
<dbReference type="InterPro" id="IPR013968">
    <property type="entry name" value="PKS_KR"/>
</dbReference>
<feature type="domain" description="Ketoreductase" evidence="3">
    <location>
        <begin position="247"/>
        <end position="426"/>
    </location>
</feature>
<dbReference type="InterPro" id="IPR036291">
    <property type="entry name" value="NAD(P)-bd_dom_sf"/>
</dbReference>
<comment type="caution">
    <text evidence="4">The sequence shown here is derived from an EMBL/GenBank/DDBJ whole genome shotgun (WGS) entry which is preliminary data.</text>
</comment>
<evidence type="ECO:0000259" key="3">
    <source>
        <dbReference type="SMART" id="SM00822"/>
    </source>
</evidence>
<dbReference type="InterPro" id="IPR029063">
    <property type="entry name" value="SAM-dependent_MTases_sf"/>
</dbReference>
<dbReference type="InterPro" id="IPR057326">
    <property type="entry name" value="KR_dom"/>
</dbReference>
<sequence>VPDEVWAVVRPSTQDSVAVRKFDIDLADGEGRVAVRLRGFSSRTMDHAEAPTATLPRQLSGELTLTPVWERIAEKGKAAALPTQRVVEIGPEAGAAWNREAWIEQLKGAGPFDHLVWRVPVGEPQVTITGLRLIQALLALDYGTRPFSLTVVTRQALAVWPDEATDPEQASVHGLIGSLAKEYENWRVNLLDLPAQGALPQLDEVPGESQDEVRGETRAWRDGHLYRQRLAPCTLPEATTSAYREGGVYVILGGAGGIGAAFSEYLIRQYRAQVIWLGRRAPDETIAQQCARLGTLGPTPLYLQADATDRDALELGYLTIRERYGVIHGVVHAAIVLADRSLAQMEEATFEAALSAKTTTTVNLEAVFGQAPLDFLLFFSSIQSFMQAPGQGNYAAGCCFADAFAQGLQGRPYPVKVVNWGYWGSVGVVASAPYRKRMAQVGLDSIEPPEAMAVLERLLAGPVDRVALIKTMRADAAQALGVTTRETVMVMPTAPAIVLPEALAMALPETASAVFHSLEQRLGKLLRALLAKQGWMDGEVGLAERYTRWHEVALQLLPSRDLADALADWDTQWPQWETYREQVSDDAVLGAQVRLADAVLRALPAVLRGERVATEVLFPNGQLELVEGIYRDHPVADYFNAVLGERLVAYVEARLAQDPQARLRIVEIGAGTGGTSVGLFARLAPYASHIDEYAYTDVSAAFLLHAQTHYAQQAPYLKTQRLDIERSPVTQGFEAGRYDVVVAANVLHATSDIRRTVRHAKTLLKGQGLLLLNELVGTSVLA</sequence>
<feature type="non-terminal residue" evidence="4">
    <location>
        <position position="782"/>
    </location>
</feature>
<evidence type="ECO:0000256" key="1">
    <source>
        <dbReference type="ARBA" id="ARBA00022450"/>
    </source>
</evidence>
<evidence type="ECO:0000256" key="2">
    <source>
        <dbReference type="ARBA" id="ARBA00022553"/>
    </source>
</evidence>
<dbReference type="Pfam" id="PF08659">
    <property type="entry name" value="KR"/>
    <property type="match status" value="1"/>
</dbReference>
<dbReference type="PANTHER" id="PTHR43775">
    <property type="entry name" value="FATTY ACID SYNTHASE"/>
    <property type="match status" value="1"/>
</dbReference>
<dbReference type="Gene3D" id="3.10.129.110">
    <property type="entry name" value="Polyketide synthase dehydratase"/>
    <property type="match status" value="1"/>
</dbReference>
<reference evidence="4 5" key="1">
    <citation type="submission" date="2018-02" db="EMBL/GenBank/DDBJ databases">
        <title>Draft genome sequencing of Burkholderia cepacia Y14-15.</title>
        <authorList>
            <person name="Zheng B.-X."/>
        </authorList>
    </citation>
    <scope>NUCLEOTIDE SEQUENCE [LARGE SCALE GENOMIC DNA]</scope>
    <source>
        <strain evidence="4 5">Y14-15</strain>
    </source>
</reference>
<evidence type="ECO:0000313" key="5">
    <source>
        <dbReference type="Proteomes" id="UP000238206"/>
    </source>
</evidence>
<dbReference type="SMART" id="SM00822">
    <property type="entry name" value="PKS_KR"/>
    <property type="match status" value="1"/>
</dbReference>
<dbReference type="Gene3D" id="3.40.50.150">
    <property type="entry name" value="Vaccinia Virus protein VP39"/>
    <property type="match status" value="1"/>
</dbReference>
<proteinExistence type="predicted"/>
<accession>A0A2S8HTP0</accession>
<feature type="non-terminal residue" evidence="4">
    <location>
        <position position="1"/>
    </location>
</feature>
<keyword evidence="2" id="KW-0597">Phosphoprotein</keyword>
<dbReference type="GO" id="GO:0006633">
    <property type="term" value="P:fatty acid biosynthetic process"/>
    <property type="evidence" value="ECO:0007669"/>
    <property type="project" value="TreeGrafter"/>
</dbReference>
<dbReference type="SUPFAM" id="SSF53335">
    <property type="entry name" value="S-adenosyl-L-methionine-dependent methyltransferases"/>
    <property type="match status" value="1"/>
</dbReference>
<dbReference type="EMBL" id="PUIQ01000161">
    <property type="protein sequence ID" value="PQP05552.1"/>
    <property type="molecule type" value="Genomic_DNA"/>
</dbReference>
<dbReference type="GO" id="GO:0005737">
    <property type="term" value="C:cytoplasm"/>
    <property type="evidence" value="ECO:0007669"/>
    <property type="project" value="TreeGrafter"/>
</dbReference>
<dbReference type="InterPro" id="IPR042104">
    <property type="entry name" value="PKS_dehydratase_sf"/>
</dbReference>
<name>A0A2S8HTP0_BURCE</name>
<gene>
    <name evidence="4" type="ORF">C5615_38695</name>
</gene>
<dbReference type="GO" id="GO:0071770">
    <property type="term" value="P:DIM/DIP cell wall layer assembly"/>
    <property type="evidence" value="ECO:0007669"/>
    <property type="project" value="TreeGrafter"/>
</dbReference>
<dbReference type="CDD" id="cd08953">
    <property type="entry name" value="KR_2_SDR_x"/>
    <property type="match status" value="1"/>
</dbReference>
<dbReference type="GO" id="GO:0004312">
    <property type="term" value="F:fatty acid synthase activity"/>
    <property type="evidence" value="ECO:0007669"/>
    <property type="project" value="TreeGrafter"/>
</dbReference>
<dbReference type="SUPFAM" id="SSF51735">
    <property type="entry name" value="NAD(P)-binding Rossmann-fold domains"/>
    <property type="match status" value="2"/>
</dbReference>
<evidence type="ECO:0000313" key="4">
    <source>
        <dbReference type="EMBL" id="PQP05552.1"/>
    </source>
</evidence>